<accession>A0A8J2V2T0</accession>
<keyword evidence="9" id="KW-1185">Reference proteome</keyword>
<dbReference type="Proteomes" id="UP000613582">
    <property type="component" value="Unassembled WGS sequence"/>
</dbReference>
<dbReference type="GO" id="GO:0004519">
    <property type="term" value="F:endonuclease activity"/>
    <property type="evidence" value="ECO:0007669"/>
    <property type="project" value="UniProtKB-KW"/>
</dbReference>
<keyword evidence="3" id="KW-0540">Nuclease</keyword>
<dbReference type="Gene3D" id="3.30.920.30">
    <property type="entry name" value="Hypothetical protein"/>
    <property type="match status" value="1"/>
</dbReference>
<keyword evidence="7" id="KW-0346">Stress response</keyword>
<dbReference type="RefSeq" id="WP_188158228.1">
    <property type="nucleotide sequence ID" value="NZ_BMGH01000001.1"/>
</dbReference>
<reference evidence="8" key="1">
    <citation type="journal article" date="2014" name="Int. J. Syst. Evol. Microbiol.">
        <title>Complete genome sequence of Corynebacterium casei LMG S-19264T (=DSM 44701T), isolated from a smear-ripened cheese.</title>
        <authorList>
            <consortium name="US DOE Joint Genome Institute (JGI-PGF)"/>
            <person name="Walter F."/>
            <person name="Albersmeier A."/>
            <person name="Kalinowski J."/>
            <person name="Ruckert C."/>
        </authorList>
    </citation>
    <scope>NUCLEOTIDE SEQUENCE</scope>
    <source>
        <strain evidence="8">CGMCC 1.12921</strain>
    </source>
</reference>
<name>A0A8J2V2T0_9PROT</name>
<sequence length="65" mass="7379">MPSGYYKDIIKILRQLGYEYERNAKGSHEIWVHPDTGQKLVVPRSTKSRFTANAILKDAGSDKSL</sequence>
<dbReference type="GO" id="GO:0003729">
    <property type="term" value="F:mRNA binding"/>
    <property type="evidence" value="ECO:0007669"/>
    <property type="project" value="InterPro"/>
</dbReference>
<evidence type="ECO:0000256" key="1">
    <source>
        <dbReference type="ARBA" id="ARBA00006620"/>
    </source>
</evidence>
<dbReference type="EMBL" id="BMGH01000001">
    <property type="protein sequence ID" value="GGD14086.1"/>
    <property type="molecule type" value="Genomic_DNA"/>
</dbReference>
<evidence type="ECO:0000256" key="7">
    <source>
        <dbReference type="ARBA" id="ARBA00023016"/>
    </source>
</evidence>
<reference evidence="8" key="2">
    <citation type="submission" date="2020-09" db="EMBL/GenBank/DDBJ databases">
        <authorList>
            <person name="Sun Q."/>
            <person name="Zhou Y."/>
        </authorList>
    </citation>
    <scope>NUCLEOTIDE SEQUENCE</scope>
    <source>
        <strain evidence="8">CGMCC 1.12921</strain>
    </source>
</reference>
<dbReference type="Pfam" id="PF07927">
    <property type="entry name" value="HicA_toxin"/>
    <property type="match status" value="1"/>
</dbReference>
<evidence type="ECO:0000256" key="4">
    <source>
        <dbReference type="ARBA" id="ARBA00022759"/>
    </source>
</evidence>
<evidence type="ECO:0000256" key="6">
    <source>
        <dbReference type="ARBA" id="ARBA00022884"/>
    </source>
</evidence>
<dbReference type="InterPro" id="IPR038570">
    <property type="entry name" value="HicA_sf"/>
</dbReference>
<keyword evidence="4" id="KW-0255">Endonuclease</keyword>
<protein>
    <recommendedName>
        <fullName evidence="10">Type II toxin-antitoxin system HicA family toxin</fullName>
    </recommendedName>
</protein>
<keyword evidence="5" id="KW-0378">Hydrolase</keyword>
<comment type="caution">
    <text evidence="8">The sequence shown here is derived from an EMBL/GenBank/DDBJ whole genome shotgun (WGS) entry which is preliminary data.</text>
</comment>
<evidence type="ECO:0000313" key="9">
    <source>
        <dbReference type="Proteomes" id="UP000613582"/>
    </source>
</evidence>
<dbReference type="GO" id="GO:0016787">
    <property type="term" value="F:hydrolase activity"/>
    <property type="evidence" value="ECO:0007669"/>
    <property type="project" value="UniProtKB-KW"/>
</dbReference>
<dbReference type="AlphaFoldDB" id="A0A8J2V2T0"/>
<evidence type="ECO:0000256" key="5">
    <source>
        <dbReference type="ARBA" id="ARBA00022801"/>
    </source>
</evidence>
<keyword evidence="2" id="KW-1277">Toxin-antitoxin system</keyword>
<organism evidence="8 9">
    <name type="scientific">Aquisalinus flavus</name>
    <dbReference type="NCBI Taxonomy" id="1526572"/>
    <lineage>
        <taxon>Bacteria</taxon>
        <taxon>Pseudomonadati</taxon>
        <taxon>Pseudomonadota</taxon>
        <taxon>Alphaproteobacteria</taxon>
        <taxon>Parvularculales</taxon>
        <taxon>Parvularculaceae</taxon>
        <taxon>Aquisalinus</taxon>
    </lineage>
</organism>
<evidence type="ECO:0000256" key="3">
    <source>
        <dbReference type="ARBA" id="ARBA00022722"/>
    </source>
</evidence>
<dbReference type="SUPFAM" id="SSF54786">
    <property type="entry name" value="YcfA/nrd intein domain"/>
    <property type="match status" value="1"/>
</dbReference>
<comment type="similarity">
    <text evidence="1">Belongs to the HicA mRNA interferase family.</text>
</comment>
<evidence type="ECO:0000256" key="2">
    <source>
        <dbReference type="ARBA" id="ARBA00022649"/>
    </source>
</evidence>
<gene>
    <name evidence="8" type="ORF">GCM10011342_23560</name>
</gene>
<evidence type="ECO:0000313" key="8">
    <source>
        <dbReference type="EMBL" id="GGD14086.1"/>
    </source>
</evidence>
<dbReference type="InterPro" id="IPR012933">
    <property type="entry name" value="HicA_mRNA_interferase"/>
</dbReference>
<keyword evidence="6" id="KW-0694">RNA-binding</keyword>
<proteinExistence type="inferred from homology"/>
<evidence type="ECO:0008006" key="10">
    <source>
        <dbReference type="Google" id="ProtNLM"/>
    </source>
</evidence>